<dbReference type="GO" id="GO:0030246">
    <property type="term" value="F:carbohydrate binding"/>
    <property type="evidence" value="ECO:0007669"/>
    <property type="project" value="InterPro"/>
</dbReference>
<dbReference type="InterPro" id="IPR027291">
    <property type="entry name" value="Glyco_hydro_38_N_sf"/>
</dbReference>
<dbReference type="Pfam" id="PF09261">
    <property type="entry name" value="Alpha-mann_mid"/>
    <property type="match status" value="1"/>
</dbReference>
<organism evidence="6 7">
    <name type="scientific">Eisenbergiella tayi</name>
    <dbReference type="NCBI Taxonomy" id="1432052"/>
    <lineage>
        <taxon>Bacteria</taxon>
        <taxon>Bacillati</taxon>
        <taxon>Bacillota</taxon>
        <taxon>Clostridia</taxon>
        <taxon>Lachnospirales</taxon>
        <taxon>Lachnospiraceae</taxon>
        <taxon>Eisenbergiella</taxon>
    </lineage>
</organism>
<evidence type="ECO:0000256" key="2">
    <source>
        <dbReference type="ARBA" id="ARBA00022723"/>
    </source>
</evidence>
<feature type="domain" description="Glycoside hydrolase family 38 central" evidence="5">
    <location>
        <begin position="524"/>
        <end position="601"/>
    </location>
</feature>
<dbReference type="InterPro" id="IPR041147">
    <property type="entry name" value="GH38_C"/>
</dbReference>
<dbReference type="Pfam" id="PF07748">
    <property type="entry name" value="Glyco_hydro_38C"/>
    <property type="match status" value="1"/>
</dbReference>
<proteinExistence type="inferred from homology"/>
<dbReference type="PATRIC" id="fig|1432052.4.peg.5750"/>
<dbReference type="GO" id="GO:0102546">
    <property type="term" value="F:mannosylglycerate hydrolase activity"/>
    <property type="evidence" value="ECO:0007669"/>
    <property type="project" value="UniProtKB-EC"/>
</dbReference>
<dbReference type="SUPFAM" id="SSF88713">
    <property type="entry name" value="Glycoside hydrolase/deacetylase"/>
    <property type="match status" value="1"/>
</dbReference>
<evidence type="ECO:0000259" key="5">
    <source>
        <dbReference type="SMART" id="SM00872"/>
    </source>
</evidence>
<dbReference type="InterPro" id="IPR011330">
    <property type="entry name" value="Glyco_hydro/deAcase_b/a-brl"/>
</dbReference>
<dbReference type="SMART" id="SM00872">
    <property type="entry name" value="Alpha-mann_mid"/>
    <property type="match status" value="1"/>
</dbReference>
<protein>
    <submittedName>
        <fullName evidence="6">Mannosylglycerate hydrolase</fullName>
        <ecNumber evidence="6">3.2.1.170</ecNumber>
    </submittedName>
</protein>
<dbReference type="InterPro" id="IPR011013">
    <property type="entry name" value="Gal_mutarotase_sf_dom"/>
</dbReference>
<dbReference type="EC" id="3.2.1.170" evidence="6"/>
<dbReference type="Gene3D" id="2.60.40.2220">
    <property type="match status" value="1"/>
</dbReference>
<dbReference type="InterPro" id="IPR054723">
    <property type="entry name" value="Ams1-like_N"/>
</dbReference>
<dbReference type="InterPro" id="IPR011682">
    <property type="entry name" value="Glyco_hydro_38_C"/>
</dbReference>
<comment type="similarity">
    <text evidence="1">Belongs to the glycosyl hydrolase 38 family.</text>
</comment>
<gene>
    <name evidence="6" type="primary">mngB_14</name>
    <name evidence="6" type="ORF">BEI61_05174</name>
</gene>
<dbReference type="FunFam" id="1.20.1270.50:FF:000004">
    <property type="entry name" value="alpha-mannosidase 2C1 isoform X1"/>
    <property type="match status" value="1"/>
</dbReference>
<dbReference type="AlphaFoldDB" id="A0A1E3A7A0"/>
<dbReference type="Pfam" id="PF17677">
    <property type="entry name" value="Glyco_hydro38C2"/>
    <property type="match status" value="1"/>
</dbReference>
<dbReference type="GO" id="GO:0009313">
    <property type="term" value="P:oligosaccharide catabolic process"/>
    <property type="evidence" value="ECO:0007669"/>
    <property type="project" value="TreeGrafter"/>
</dbReference>
<dbReference type="PANTHER" id="PTHR46017">
    <property type="entry name" value="ALPHA-MANNOSIDASE 2C1"/>
    <property type="match status" value="1"/>
</dbReference>
<dbReference type="GO" id="GO:0004559">
    <property type="term" value="F:alpha-mannosidase activity"/>
    <property type="evidence" value="ECO:0007669"/>
    <property type="project" value="InterPro"/>
</dbReference>
<dbReference type="CDD" id="cd10789">
    <property type="entry name" value="GH38N_AMII_ER_cytosolic"/>
    <property type="match status" value="1"/>
</dbReference>
<keyword evidence="2" id="KW-0479">Metal-binding</keyword>
<keyword evidence="4 6" id="KW-0326">Glycosidase</keyword>
<dbReference type="Gene3D" id="1.20.1270.50">
    <property type="entry name" value="Glycoside hydrolase family 38, central domain"/>
    <property type="match status" value="1"/>
</dbReference>
<dbReference type="Pfam" id="PF22907">
    <property type="entry name" value="Ams1-like_1st"/>
    <property type="match status" value="1"/>
</dbReference>
<dbReference type="InterPro" id="IPR000602">
    <property type="entry name" value="Glyco_hydro_38_N"/>
</dbReference>
<dbReference type="Gene3D" id="2.70.98.30">
    <property type="entry name" value="Golgi alpha-mannosidase II, domain 4"/>
    <property type="match status" value="1"/>
</dbReference>
<dbReference type="SUPFAM" id="SSF88688">
    <property type="entry name" value="Families 57/38 glycoside transferase middle domain"/>
    <property type="match status" value="1"/>
</dbReference>
<evidence type="ECO:0000313" key="6">
    <source>
        <dbReference type="EMBL" id="ODM04367.1"/>
    </source>
</evidence>
<dbReference type="SUPFAM" id="SSF74650">
    <property type="entry name" value="Galactose mutarotase-like"/>
    <property type="match status" value="1"/>
</dbReference>
<reference evidence="6 7" key="1">
    <citation type="submission" date="2016-07" db="EMBL/GenBank/DDBJ databases">
        <title>Characterization of isolates of Eisenbergiella tayi derived from blood cultures, using whole genome sequencing.</title>
        <authorList>
            <person name="Burdz T."/>
            <person name="Wiebe D."/>
            <person name="Huynh C."/>
            <person name="Bernard K."/>
        </authorList>
    </citation>
    <scope>NUCLEOTIDE SEQUENCE [LARGE SCALE GENOMIC DNA]</scope>
    <source>
        <strain evidence="6 7">NML 110608</strain>
    </source>
</reference>
<dbReference type="Pfam" id="PF01074">
    <property type="entry name" value="Glyco_hydro_38N"/>
    <property type="match status" value="1"/>
</dbReference>
<evidence type="ECO:0000313" key="7">
    <source>
        <dbReference type="Proteomes" id="UP000094067"/>
    </source>
</evidence>
<evidence type="ECO:0000256" key="4">
    <source>
        <dbReference type="ARBA" id="ARBA00023295"/>
    </source>
</evidence>
<name>A0A1E3A7A0_9FIRM</name>
<dbReference type="RefSeq" id="WP_069154530.1">
    <property type="nucleotide sequence ID" value="NZ_MCGH01000003.1"/>
</dbReference>
<dbReference type="InterPro" id="IPR028995">
    <property type="entry name" value="Glyco_hydro_57/38_cen_sf"/>
</dbReference>
<evidence type="ECO:0000256" key="3">
    <source>
        <dbReference type="ARBA" id="ARBA00022801"/>
    </source>
</evidence>
<dbReference type="EMBL" id="MCGH01000003">
    <property type="protein sequence ID" value="ODM04367.1"/>
    <property type="molecule type" value="Genomic_DNA"/>
</dbReference>
<dbReference type="PANTHER" id="PTHR46017:SF1">
    <property type="entry name" value="ALPHA-MANNOSIDASE 2C1"/>
    <property type="match status" value="1"/>
</dbReference>
<dbReference type="InterPro" id="IPR037094">
    <property type="entry name" value="Glyco_hydro_38_cen_sf"/>
</dbReference>
<sequence>MGMLSGEWEDRLAHWIRTLKQDFYEELGEISWEAFRTKEKLSPKELESLELLPVQPGYIWGECWGYCWFRGTFRLPEKAQGQRIVLDLKPGGESCLFVNGREFGTYRADWIEEPHHYMVDNTISRCADAGDVYQICMETYAGQDFPNCETGYCATGPVLPGSSWSSLTEGSRRTLGRCTYGIWREEAYQLYMDVSTLFKLLKVLEESSLRAAEAAEALKEFTRIVDFEQDGDARLACYREAADALKPVMEAVNGTTAPLFWAIGNAHLDLAWLWPVEETERKAERTFAAQLRLLEEYPEYRFIQSQPALYEMCRIHYPELFERIRDAIKKGNWITDGAMWVEPDTNLTGGESLVRQLLHGKRYYKEVLGVESDVLWLPDTFGYCAALPQILAGFGVKYLVTQKIFWCCNDGERFPYHYFTWEGMDGTKVVSFLPTSYTYRTDPEEIGNVWKNRSQKEDLKAFLLPFGYGDGGGGPSRDHLEYIRRQQDLEGSPRMKMGSPKEFFHFMEEQGGPRHTYTGELYFSSHRGTYTSQAKIKKYNRACELALREMEWWSALAGKKGMVYDQSRADSLWKLLLFQQFHDILPGSSIARVYEEARKAFLRILEESQEMLGQALDFLLEDSGEAGAVTIFNSLSFPRKALITLPEEFRNGAVTEDGKRVYVQHMEEGYKALVELPAGNGMTLYAAAENAAGQEASDSQYRKACAAVRRTETGYEMENDRIFARINALGQVDSYVLKSSGREMAAGPMNRLRLFKDIPRHFDAWDIDACYRDMELDGVRDVQMEIKAEGLEAVLKVCGKIGNSSFTQTISLAAGQERLEFHTRIHWQELHRLLKTAFPVEVHAETARNEIQFGFVERPAHRSREYDKDRFEVCNHRYTALCDEAHGAAVLNDGKYGISMEGNSLELTLLRAPSSPQMRADNGIQEFTYAFYAWEGSFTESDVVRQGYELNVQPPVRSGRLPEMDTVRTDRKNIIVDTMKPAEDGSTDVVLRLYEAERAAVSVKIQLPAWCRRAFLCDMMEQAQQELSIEEGGITLMFHSFEIKTIRLR</sequence>
<dbReference type="GO" id="GO:0046872">
    <property type="term" value="F:metal ion binding"/>
    <property type="evidence" value="ECO:0007669"/>
    <property type="project" value="UniProtKB-KW"/>
</dbReference>
<accession>A0A1E3A7A0</accession>
<keyword evidence="3 6" id="KW-0378">Hydrolase</keyword>
<dbReference type="Gene3D" id="3.20.110.10">
    <property type="entry name" value="Glycoside hydrolase 38, N terminal domain"/>
    <property type="match status" value="1"/>
</dbReference>
<dbReference type="GO" id="GO:0006013">
    <property type="term" value="P:mannose metabolic process"/>
    <property type="evidence" value="ECO:0007669"/>
    <property type="project" value="InterPro"/>
</dbReference>
<evidence type="ECO:0000256" key="1">
    <source>
        <dbReference type="ARBA" id="ARBA00009792"/>
    </source>
</evidence>
<comment type="caution">
    <text evidence="6">The sequence shown here is derived from an EMBL/GenBank/DDBJ whole genome shotgun (WGS) entry which is preliminary data.</text>
</comment>
<dbReference type="InterPro" id="IPR015341">
    <property type="entry name" value="Glyco_hydro_38_cen"/>
</dbReference>
<dbReference type="Proteomes" id="UP000094067">
    <property type="component" value="Unassembled WGS sequence"/>
</dbReference>